<comment type="caution">
    <text evidence="3">The sequence shown here is derived from an EMBL/GenBank/DDBJ whole genome shotgun (WGS) entry which is preliminary data.</text>
</comment>
<dbReference type="GO" id="GO:0005737">
    <property type="term" value="C:cytoplasm"/>
    <property type="evidence" value="ECO:0007669"/>
    <property type="project" value="TreeGrafter"/>
</dbReference>
<accession>A0AAE1EAX3</accession>
<evidence type="ECO:0000256" key="1">
    <source>
        <dbReference type="ARBA" id="ARBA00005361"/>
    </source>
</evidence>
<dbReference type="PANTHER" id="PTHR21255">
    <property type="entry name" value="T-COMPLEX-ASSOCIATED-TESTIS-EXPRESSED 1/ DYNEIN LIGHT CHAIN"/>
    <property type="match status" value="1"/>
</dbReference>
<dbReference type="PANTHER" id="PTHR21255:SF65">
    <property type="entry name" value="TCTEX1 DOMAIN-CONTAINING PROTEIN 2"/>
    <property type="match status" value="1"/>
</dbReference>
<dbReference type="CDD" id="cd21451">
    <property type="entry name" value="DLC-like_TCTEX1D"/>
    <property type="match status" value="1"/>
</dbReference>
<sequence>MSSEVLTTRALEEQNKCKRFSRPSISLTGATSKCDRTSSEGLTRKALEEHDKRVTSEAPEPTVKAKSQSKDERASLASRGRKLDRTDSTRSLSLGQTRCESASRNQLERKTTRSSLYTPPSTLRSGRLNVFKVVAAATAWKRLSVRRPAILAALKPKVATENTYKLGPDEGKAFKPDRVKAIIETVLNSFLKNFRYTPEGSKRMCLAISKDVKSRVKMLDFQRYKLVCNVTIMQNRGQGSQMSSRCLSNADFDGFTSASLTTSQIISVVTVHAVYFD</sequence>
<dbReference type="AlphaFoldDB" id="A0AAE1EAX3"/>
<reference evidence="3" key="1">
    <citation type="journal article" date="2023" name="G3 (Bethesda)">
        <title>A reference genome for the long-term kleptoplast-retaining sea slug Elysia crispata morphotype clarki.</title>
        <authorList>
            <person name="Eastman K.E."/>
            <person name="Pendleton A.L."/>
            <person name="Shaikh M.A."/>
            <person name="Suttiyut T."/>
            <person name="Ogas R."/>
            <person name="Tomko P."/>
            <person name="Gavelis G."/>
            <person name="Widhalm J.R."/>
            <person name="Wisecaver J.H."/>
        </authorList>
    </citation>
    <scope>NUCLEOTIDE SEQUENCE</scope>
    <source>
        <strain evidence="3">ECLA1</strain>
    </source>
</reference>
<evidence type="ECO:0000313" key="4">
    <source>
        <dbReference type="Proteomes" id="UP001283361"/>
    </source>
</evidence>
<dbReference type="InterPro" id="IPR005334">
    <property type="entry name" value="Tctex-1-like"/>
</dbReference>
<evidence type="ECO:0000256" key="2">
    <source>
        <dbReference type="SAM" id="MobiDB-lite"/>
    </source>
</evidence>
<protein>
    <submittedName>
        <fullName evidence="3">Uncharacterized protein</fullName>
    </submittedName>
</protein>
<gene>
    <name evidence="3" type="ORF">RRG08_020288</name>
</gene>
<evidence type="ECO:0000313" key="3">
    <source>
        <dbReference type="EMBL" id="KAK3800312.1"/>
    </source>
</evidence>
<proteinExistence type="inferred from homology"/>
<dbReference type="Proteomes" id="UP001283361">
    <property type="component" value="Unassembled WGS sequence"/>
</dbReference>
<dbReference type="GO" id="GO:0045505">
    <property type="term" value="F:dynein intermediate chain binding"/>
    <property type="evidence" value="ECO:0007669"/>
    <property type="project" value="TreeGrafter"/>
</dbReference>
<feature type="region of interest" description="Disordered" evidence="2">
    <location>
        <begin position="28"/>
        <end position="120"/>
    </location>
</feature>
<dbReference type="Gene3D" id="3.30.1140.40">
    <property type="entry name" value="Tctex-1"/>
    <property type="match status" value="1"/>
</dbReference>
<keyword evidence="4" id="KW-1185">Reference proteome</keyword>
<dbReference type="InterPro" id="IPR038586">
    <property type="entry name" value="Tctex-1-like_sf"/>
</dbReference>
<feature type="compositionally biased region" description="Basic and acidic residues" evidence="2">
    <location>
        <begin position="33"/>
        <end position="55"/>
    </location>
</feature>
<dbReference type="GO" id="GO:0007018">
    <property type="term" value="P:microtubule-based movement"/>
    <property type="evidence" value="ECO:0007669"/>
    <property type="project" value="TreeGrafter"/>
</dbReference>
<dbReference type="EMBL" id="JAWDGP010000462">
    <property type="protein sequence ID" value="KAK3800312.1"/>
    <property type="molecule type" value="Genomic_DNA"/>
</dbReference>
<name>A0AAE1EAX3_9GAST</name>
<organism evidence="3 4">
    <name type="scientific">Elysia crispata</name>
    <name type="common">lettuce slug</name>
    <dbReference type="NCBI Taxonomy" id="231223"/>
    <lineage>
        <taxon>Eukaryota</taxon>
        <taxon>Metazoa</taxon>
        <taxon>Spiralia</taxon>
        <taxon>Lophotrochozoa</taxon>
        <taxon>Mollusca</taxon>
        <taxon>Gastropoda</taxon>
        <taxon>Heterobranchia</taxon>
        <taxon>Euthyneura</taxon>
        <taxon>Panpulmonata</taxon>
        <taxon>Sacoglossa</taxon>
        <taxon>Placobranchoidea</taxon>
        <taxon>Plakobranchidae</taxon>
        <taxon>Elysia</taxon>
    </lineage>
</organism>
<dbReference type="Pfam" id="PF03645">
    <property type="entry name" value="Tctex-1"/>
    <property type="match status" value="1"/>
</dbReference>
<dbReference type="GO" id="GO:0005868">
    <property type="term" value="C:cytoplasmic dynein complex"/>
    <property type="evidence" value="ECO:0007669"/>
    <property type="project" value="TreeGrafter"/>
</dbReference>
<feature type="compositionally biased region" description="Polar residues" evidence="2">
    <location>
        <begin position="89"/>
        <end position="105"/>
    </location>
</feature>
<comment type="similarity">
    <text evidence="1">Belongs to the dynein light chain Tctex-type family.</text>
</comment>